<gene>
    <name evidence="9" type="ORF">QR680_016457</name>
</gene>
<evidence type="ECO:0000256" key="2">
    <source>
        <dbReference type="ARBA" id="ARBA00005692"/>
    </source>
</evidence>
<reference evidence="9" key="1">
    <citation type="submission" date="2023-06" db="EMBL/GenBank/DDBJ databases">
        <title>Genomic analysis of the entomopathogenic nematode Steinernema hermaphroditum.</title>
        <authorList>
            <person name="Schwarz E.M."/>
            <person name="Heppert J.K."/>
            <person name="Baniya A."/>
            <person name="Schwartz H.T."/>
            <person name="Tan C.-H."/>
            <person name="Antoshechkin I."/>
            <person name="Sternberg P.W."/>
            <person name="Goodrich-Blair H."/>
            <person name="Dillman A.R."/>
        </authorList>
    </citation>
    <scope>NUCLEOTIDE SEQUENCE</scope>
    <source>
        <strain evidence="9">PS9179</strain>
        <tissue evidence="9">Whole animal</tissue>
    </source>
</reference>
<feature type="transmembrane region" description="Helical" evidence="6">
    <location>
        <begin position="6"/>
        <end position="29"/>
    </location>
</feature>
<dbReference type="PROSITE" id="PS50262">
    <property type="entry name" value="G_PROTEIN_RECEP_F1_2"/>
    <property type="match status" value="1"/>
</dbReference>
<dbReference type="GO" id="GO:0007606">
    <property type="term" value="P:sensory perception of chemical stimulus"/>
    <property type="evidence" value="ECO:0007669"/>
    <property type="project" value="UniProtKB-UniRule"/>
</dbReference>
<keyword evidence="5 6" id="KW-0472">Membrane</keyword>
<evidence type="ECO:0000313" key="10">
    <source>
        <dbReference type="Proteomes" id="UP001175271"/>
    </source>
</evidence>
<feature type="transmembrane region" description="Helical" evidence="6">
    <location>
        <begin position="93"/>
        <end position="111"/>
    </location>
</feature>
<keyword evidence="3 6" id="KW-0812">Transmembrane</keyword>
<name>A0AA39HDF7_9BILA</name>
<feature type="transmembrane region" description="Helical" evidence="6">
    <location>
        <begin position="329"/>
        <end position="350"/>
    </location>
</feature>
<comment type="caution">
    <text evidence="6">Lacks conserved residue(s) required for the propagation of feature annotation.</text>
</comment>
<accession>A0AA39HDF7</accession>
<dbReference type="Gene3D" id="1.20.1070.10">
    <property type="entry name" value="Rhodopsin 7-helix transmembrane proteins"/>
    <property type="match status" value="2"/>
</dbReference>
<evidence type="ECO:0000256" key="3">
    <source>
        <dbReference type="ARBA" id="ARBA00022692"/>
    </source>
</evidence>
<proteinExistence type="inferred from homology"/>
<dbReference type="Pfam" id="PF02118">
    <property type="entry name" value="Srg"/>
    <property type="match status" value="2"/>
</dbReference>
<evidence type="ECO:0000256" key="6">
    <source>
        <dbReference type="RuleBase" id="RU280813"/>
    </source>
</evidence>
<dbReference type="SUPFAM" id="SSF81321">
    <property type="entry name" value="Family A G protein-coupled receptor-like"/>
    <property type="match status" value="2"/>
</dbReference>
<feature type="transmembrane region" description="Helical" evidence="6">
    <location>
        <begin position="416"/>
        <end position="439"/>
    </location>
</feature>
<feature type="transmembrane region" description="Helical" evidence="6">
    <location>
        <begin position="41"/>
        <end position="64"/>
    </location>
</feature>
<evidence type="ECO:0000259" key="8">
    <source>
        <dbReference type="PROSITE" id="PS50262"/>
    </source>
</evidence>
<feature type="transmembrane region" description="Helical" evidence="6">
    <location>
        <begin position="589"/>
        <end position="612"/>
    </location>
</feature>
<feature type="transmembrane region" description="Helical" evidence="6">
    <location>
        <begin position="179"/>
        <end position="204"/>
    </location>
</feature>
<feature type="transmembrane region" description="Helical" evidence="6">
    <location>
        <begin position="546"/>
        <end position="569"/>
    </location>
</feature>
<feature type="transmembrane region" description="Helical" evidence="6">
    <location>
        <begin position="225"/>
        <end position="248"/>
    </location>
</feature>
<feature type="transmembrane region" description="Helical" evidence="6">
    <location>
        <begin position="451"/>
        <end position="472"/>
    </location>
</feature>
<feature type="domain" description="G-protein coupled receptors family 1 profile" evidence="8">
    <location>
        <begin position="341"/>
        <end position="601"/>
    </location>
</feature>
<dbReference type="InterPro" id="IPR051119">
    <property type="entry name" value="Nematode_SR-like"/>
</dbReference>
<keyword evidence="4 6" id="KW-1133">Transmembrane helix</keyword>
<dbReference type="InterPro" id="IPR017452">
    <property type="entry name" value="GPCR_Rhodpsn_7TM"/>
</dbReference>
<comment type="subcellular location">
    <subcellularLocation>
        <location evidence="1">Membrane</location>
        <topology evidence="1">Multi-pass membrane protein</topology>
    </subcellularLocation>
</comment>
<dbReference type="InterPro" id="IPR000609">
    <property type="entry name" value="7TM_GPCR_serpentine_rcpt_Srg"/>
</dbReference>
<evidence type="ECO:0000313" key="9">
    <source>
        <dbReference type="EMBL" id="KAK0402654.1"/>
    </source>
</evidence>
<evidence type="ECO:0000256" key="7">
    <source>
        <dbReference type="SAM" id="MobiDB-lite"/>
    </source>
</evidence>
<organism evidence="9 10">
    <name type="scientific">Steinernema hermaphroditum</name>
    <dbReference type="NCBI Taxonomy" id="289476"/>
    <lineage>
        <taxon>Eukaryota</taxon>
        <taxon>Metazoa</taxon>
        <taxon>Ecdysozoa</taxon>
        <taxon>Nematoda</taxon>
        <taxon>Chromadorea</taxon>
        <taxon>Rhabditida</taxon>
        <taxon>Tylenchina</taxon>
        <taxon>Panagrolaimomorpha</taxon>
        <taxon>Strongyloidoidea</taxon>
        <taxon>Steinernematidae</taxon>
        <taxon>Steinernema</taxon>
    </lineage>
</organism>
<evidence type="ECO:0000256" key="1">
    <source>
        <dbReference type="ARBA" id="ARBA00004141"/>
    </source>
</evidence>
<protein>
    <recommendedName>
        <fullName evidence="6">Serpentine receptor class gamma</fullName>
    </recommendedName>
</protein>
<dbReference type="GO" id="GO:0016020">
    <property type="term" value="C:membrane"/>
    <property type="evidence" value="ECO:0007669"/>
    <property type="project" value="UniProtKB-SubCell"/>
</dbReference>
<feature type="region of interest" description="Disordered" evidence="7">
    <location>
        <begin position="628"/>
        <end position="649"/>
    </location>
</feature>
<feature type="compositionally biased region" description="Low complexity" evidence="7">
    <location>
        <begin position="628"/>
        <end position="642"/>
    </location>
</feature>
<dbReference type="Proteomes" id="UP001175271">
    <property type="component" value="Unassembled WGS sequence"/>
</dbReference>
<dbReference type="AlphaFoldDB" id="A0AA39HDF7"/>
<dbReference type="GO" id="GO:0004888">
    <property type="term" value="F:transmembrane signaling receptor activity"/>
    <property type="evidence" value="ECO:0007669"/>
    <property type="project" value="InterPro"/>
</dbReference>
<feature type="transmembrane region" description="Helical" evidence="6">
    <location>
        <begin position="362"/>
        <end position="385"/>
    </location>
</feature>
<feature type="transmembrane region" description="Helical" evidence="6">
    <location>
        <begin position="132"/>
        <end position="151"/>
    </location>
</feature>
<keyword evidence="10" id="KW-1185">Reference proteome</keyword>
<feature type="transmembrane region" description="Helical" evidence="6">
    <location>
        <begin position="500"/>
        <end position="525"/>
    </location>
</feature>
<comment type="similarity">
    <text evidence="2 6">Belongs to the nematode receptor-like protein srg family.</text>
</comment>
<comment type="caution">
    <text evidence="9">The sequence shown here is derived from an EMBL/GenBank/DDBJ whole genome shotgun (WGS) entry which is preliminary data.</text>
</comment>
<sequence length="649" mass="75041">MSMPAFHYPLVAFVLLSCLLNLAIIFGILRFRRTNPYLKGSYFALVIFHGAADILLSCEFTLLMRARKYRYLDFVLTENSTLWHVLPWITNGLHYYLKAVLYMGHILLSFNRFTSAFYPLHYEMFWKSKIMIFARFFAWAIPLFFVSPIVLNFNYEMWFSMGENNETVRLQSDDVSTQLLSYVDASLTLSATTICLIFYALSAVKISRQMLKHGIQQKHSVEIRLFLSSFFLFILLSVNTIIQVWTIVASKQGHNDMVMKLNDVSYPVLDAMYSANPWVLFITSSAIRDAVIRLLLPFRYYKASQIMVVSSFTSVLITHRRMPMPMFHYFLTGFAIASVFLNAIIIMAIVKHRRTNPILRGSYFSLIIFHASADILLACCTAILMRARKYRYLDFMLVEGNALWIILPWVTNFLNYYLKGVIYLGHILLSTNRFTSVFFPLKYESFWDSKLMKLICMFAWIAPSFFYLPIVLNFNYQMWFSIGTNNETVRLQMDDESTQLISYMDGGLSFSATIICLVFYVFSAFKISRQMMRHGIHKSQSMEIRLFVASVIQFLLLSFTTANQVWTLIASKQGSEEIVMWLYDLSYPILDMLYSVNPWILCLTSSAIRDAIRRLLLPLKNRVSSIQVPSSASPSSAASVLPNRPQPST</sequence>
<evidence type="ECO:0000256" key="4">
    <source>
        <dbReference type="ARBA" id="ARBA00022989"/>
    </source>
</evidence>
<evidence type="ECO:0000256" key="5">
    <source>
        <dbReference type="ARBA" id="ARBA00023136"/>
    </source>
</evidence>
<dbReference type="CDD" id="cd00637">
    <property type="entry name" value="7tm_classA_rhodopsin-like"/>
    <property type="match status" value="1"/>
</dbReference>
<dbReference type="EMBL" id="JAUCMV010000004">
    <property type="protein sequence ID" value="KAK0402654.1"/>
    <property type="molecule type" value="Genomic_DNA"/>
</dbReference>
<dbReference type="PANTHER" id="PTHR31627">
    <property type="entry name" value="SERPENTINE RECEPTOR CLASS GAMMA-RELATED"/>
    <property type="match status" value="1"/>
</dbReference>